<dbReference type="GO" id="GO:0008270">
    <property type="term" value="F:zinc ion binding"/>
    <property type="evidence" value="ECO:0007669"/>
    <property type="project" value="InterPro"/>
</dbReference>
<name>A0A9W8MXM4_9AGAR</name>
<proteinExistence type="predicted"/>
<dbReference type="PANTHER" id="PTHR46910">
    <property type="entry name" value="TRANSCRIPTION FACTOR PDR1"/>
    <property type="match status" value="1"/>
</dbReference>
<sequence length="722" mass="80998">MQFPPLSIFRPGPIESITHTIRRIHSESSSPPGVHQEEDDDMKHAFPAGIDTKRFYGQSSGEGLIRKALSMRNHYWERKPEISDARPSYVFPEPDLAKELVDLYFEHINLYQPLLHRPSFERAVRNGLHYGNDGFAGIYLLVCAIGARFSSDVRVRLDDTDSRHSAGWKWFHQVETGKTSLLKVPSLYDIQAYCLTINFIQASSLPQSVWMLVGIAIRMIQDVGVHRRKTTPPTVEDELWKRAFWVLIYMDRIICLGFGRPVTIQEEDFDQDFPIDCDDEYWEHPDEEQRFKQPPYKPSLISGFIHQLKLTKILATCSKALYPLNKVVRHLGLVGHQWKLKIVAELDSSLNKWMESMPDHLLWDPDKPDERFFRQSASLYAICHFAQIFIHRPFIPLPGKTHQLGFASLAICTTAARACIRVAEAQFQRGLMISPLVQFTAFTSAIMLLFGIWDGKNTPRARSAAMEHSPDMDHVRKSLQILQAVEDQWPHSGKLVDILASLSSVEPRSAGQIKQDVIHPLISCDSVSSASTSHSTGVGHEPPGDPTPPINEPAMWPDEEDPSVVLAQSLLSGPAGDDDFWNHPWAEWSADGLVDEWRPSLPDLFSFGTPAPSTSPSASRFTVDSATAQRLDASAAASTWPSEVHLTDNPAVMLMMDTEQGNQHTREAQGGSSGADTPHHYLTGSSDRAPSGDDIMNMWLHAPVGSEWDDWQAYLTSSQQAG</sequence>
<dbReference type="PANTHER" id="PTHR46910:SF38">
    <property type="entry name" value="ZN(2)-C6 FUNGAL-TYPE DOMAIN-CONTAINING PROTEIN"/>
    <property type="match status" value="1"/>
</dbReference>
<dbReference type="SMART" id="SM00906">
    <property type="entry name" value="Fungal_trans"/>
    <property type="match status" value="1"/>
</dbReference>
<feature type="domain" description="Xylanolytic transcriptional activator regulatory" evidence="3">
    <location>
        <begin position="209"/>
        <end position="280"/>
    </location>
</feature>
<feature type="region of interest" description="Disordered" evidence="2">
    <location>
        <begin position="528"/>
        <end position="558"/>
    </location>
</feature>
<evidence type="ECO:0000313" key="4">
    <source>
        <dbReference type="EMBL" id="KAJ3514272.1"/>
    </source>
</evidence>
<dbReference type="Pfam" id="PF04082">
    <property type="entry name" value="Fungal_trans"/>
    <property type="match status" value="1"/>
</dbReference>
<dbReference type="CDD" id="cd12148">
    <property type="entry name" value="fungal_TF_MHR"/>
    <property type="match status" value="1"/>
</dbReference>
<dbReference type="GO" id="GO:0003677">
    <property type="term" value="F:DNA binding"/>
    <property type="evidence" value="ECO:0007669"/>
    <property type="project" value="InterPro"/>
</dbReference>
<feature type="region of interest" description="Disordered" evidence="2">
    <location>
        <begin position="662"/>
        <end position="688"/>
    </location>
</feature>
<protein>
    <recommendedName>
        <fullName evidence="3">Xylanolytic transcriptional activator regulatory domain-containing protein</fullName>
    </recommendedName>
</protein>
<dbReference type="OrthoDB" id="2750010at2759"/>
<accession>A0A9W8MXM4</accession>
<evidence type="ECO:0000259" key="3">
    <source>
        <dbReference type="SMART" id="SM00906"/>
    </source>
</evidence>
<evidence type="ECO:0000313" key="5">
    <source>
        <dbReference type="Proteomes" id="UP001148786"/>
    </source>
</evidence>
<dbReference type="InterPro" id="IPR050987">
    <property type="entry name" value="AtrR-like"/>
</dbReference>
<dbReference type="GO" id="GO:0003700">
    <property type="term" value="F:DNA-binding transcription factor activity"/>
    <property type="evidence" value="ECO:0007669"/>
    <property type="project" value="InterPro"/>
</dbReference>
<gene>
    <name evidence="4" type="ORF">NLJ89_g2466</name>
</gene>
<evidence type="ECO:0000256" key="2">
    <source>
        <dbReference type="SAM" id="MobiDB-lite"/>
    </source>
</evidence>
<feature type="compositionally biased region" description="Low complexity" evidence="2">
    <location>
        <begin position="528"/>
        <end position="540"/>
    </location>
</feature>
<reference evidence="4" key="1">
    <citation type="submission" date="2022-07" db="EMBL/GenBank/DDBJ databases">
        <title>Genome Sequence of Agrocybe chaxingu.</title>
        <authorList>
            <person name="Buettner E."/>
        </authorList>
    </citation>
    <scope>NUCLEOTIDE SEQUENCE</scope>
    <source>
        <strain evidence="4">MP-N11</strain>
    </source>
</reference>
<keyword evidence="5" id="KW-1185">Reference proteome</keyword>
<evidence type="ECO:0000256" key="1">
    <source>
        <dbReference type="ARBA" id="ARBA00023242"/>
    </source>
</evidence>
<keyword evidence="1" id="KW-0539">Nucleus</keyword>
<organism evidence="4 5">
    <name type="scientific">Agrocybe chaxingu</name>
    <dbReference type="NCBI Taxonomy" id="84603"/>
    <lineage>
        <taxon>Eukaryota</taxon>
        <taxon>Fungi</taxon>
        <taxon>Dikarya</taxon>
        <taxon>Basidiomycota</taxon>
        <taxon>Agaricomycotina</taxon>
        <taxon>Agaricomycetes</taxon>
        <taxon>Agaricomycetidae</taxon>
        <taxon>Agaricales</taxon>
        <taxon>Agaricineae</taxon>
        <taxon>Strophariaceae</taxon>
        <taxon>Agrocybe</taxon>
    </lineage>
</organism>
<dbReference type="GO" id="GO:0006351">
    <property type="term" value="P:DNA-templated transcription"/>
    <property type="evidence" value="ECO:0007669"/>
    <property type="project" value="InterPro"/>
</dbReference>
<dbReference type="Proteomes" id="UP001148786">
    <property type="component" value="Unassembled WGS sequence"/>
</dbReference>
<dbReference type="InterPro" id="IPR007219">
    <property type="entry name" value="XnlR_reg_dom"/>
</dbReference>
<dbReference type="EMBL" id="JANKHO010000153">
    <property type="protein sequence ID" value="KAJ3514272.1"/>
    <property type="molecule type" value="Genomic_DNA"/>
</dbReference>
<comment type="caution">
    <text evidence="4">The sequence shown here is derived from an EMBL/GenBank/DDBJ whole genome shotgun (WGS) entry which is preliminary data.</text>
</comment>
<dbReference type="AlphaFoldDB" id="A0A9W8MXM4"/>